<evidence type="ECO:0000313" key="4">
    <source>
        <dbReference type="EMBL" id="WNF27950.1"/>
    </source>
</evidence>
<keyword evidence="5" id="KW-1185">Reference proteome</keyword>
<evidence type="ECO:0000256" key="3">
    <source>
        <dbReference type="SAM" id="SignalP"/>
    </source>
</evidence>
<proteinExistence type="predicted"/>
<dbReference type="Proteomes" id="UP001303236">
    <property type="component" value="Chromosome"/>
</dbReference>
<feature type="compositionally biased region" description="Low complexity" evidence="2">
    <location>
        <begin position="59"/>
        <end position="73"/>
    </location>
</feature>
<gene>
    <name evidence="4" type="ORF">RI138_14555</name>
</gene>
<feature type="region of interest" description="Disordered" evidence="2">
    <location>
        <begin position="43"/>
        <end position="87"/>
    </location>
</feature>
<dbReference type="PANTHER" id="PTHR46580:SF2">
    <property type="entry name" value="MAM DOMAIN-CONTAINING PROTEIN"/>
    <property type="match status" value="1"/>
</dbReference>
<dbReference type="InterPro" id="IPR013517">
    <property type="entry name" value="FG-GAP"/>
</dbReference>
<dbReference type="Pfam" id="PF01839">
    <property type="entry name" value="FG-GAP"/>
    <property type="match status" value="1"/>
</dbReference>
<reference evidence="4 5" key="1">
    <citation type="submission" date="2023-09" db="EMBL/GenBank/DDBJ databases">
        <title>Genome completion map analysis of the actinomycetes C11-1.</title>
        <authorList>
            <person name="Qin P."/>
            <person name="Guan P."/>
        </authorList>
    </citation>
    <scope>NUCLEOTIDE SEQUENCE [LARGE SCALE GENOMIC DNA]</scope>
    <source>
        <strain evidence="4 5">C11-1</strain>
    </source>
</reference>
<evidence type="ECO:0000256" key="2">
    <source>
        <dbReference type="SAM" id="MobiDB-lite"/>
    </source>
</evidence>
<keyword evidence="1 3" id="KW-0732">Signal</keyword>
<dbReference type="InterPro" id="IPR028994">
    <property type="entry name" value="Integrin_alpha_N"/>
</dbReference>
<protein>
    <submittedName>
        <fullName evidence="4">VCBS repeat-containing protein</fullName>
    </submittedName>
</protein>
<sequence>MRRRITRLTPPKAKATTRTTAATLAAGCTALLLTLTACAGASTADTPSGDKNGDTPPKAQAQAHAQARAQARAGIPRAPVPRGTGSRVPYDFNGDGHRDLVIDGLVKAPEDSHGDDAGIGIVYGTDDRPLDPAARQLLSARANAAKYGDTLPAAFDSEAACDLDRDGFTDLIVSTDPPYNGIGAPPVPLQLLFGSPEGLTGKAVTLRIPQQARFGNEWPELPVCGDFDGDGRTDLAVTTGAGQVTFLHGPFTRAGAPRSAELLPDGGPYLYAPEPRRDTDGDGYDDLVATTRPHAPGQAGRGTLLLGSAKGPVRPGGAYTFATEKLPKAPLHTTGTTRTTLLAHGDYDGDRKTDTVVRTYRGERQDLIALYPAGNTKDPVVTFSTALFLP</sequence>
<feature type="signal peptide" evidence="3">
    <location>
        <begin position="1"/>
        <end position="39"/>
    </location>
</feature>
<dbReference type="EMBL" id="CP134500">
    <property type="protein sequence ID" value="WNF27950.1"/>
    <property type="molecule type" value="Genomic_DNA"/>
</dbReference>
<dbReference type="Gene3D" id="2.130.10.130">
    <property type="entry name" value="Integrin alpha, N-terminal"/>
    <property type="match status" value="2"/>
</dbReference>
<accession>A0ABY9VVK5</accession>
<dbReference type="PANTHER" id="PTHR46580">
    <property type="entry name" value="SENSOR KINASE-RELATED"/>
    <property type="match status" value="1"/>
</dbReference>
<feature type="chain" id="PRO_5046723544" evidence="3">
    <location>
        <begin position="40"/>
        <end position="390"/>
    </location>
</feature>
<organism evidence="4 5">
    <name type="scientific">Streptomyces durocortorensis</name>
    <dbReference type="NCBI Taxonomy" id="2811104"/>
    <lineage>
        <taxon>Bacteria</taxon>
        <taxon>Bacillati</taxon>
        <taxon>Actinomycetota</taxon>
        <taxon>Actinomycetes</taxon>
        <taxon>Kitasatosporales</taxon>
        <taxon>Streptomycetaceae</taxon>
        <taxon>Streptomyces</taxon>
    </lineage>
</organism>
<name>A0ABY9VVK5_9ACTN</name>
<evidence type="ECO:0000256" key="1">
    <source>
        <dbReference type="ARBA" id="ARBA00022729"/>
    </source>
</evidence>
<dbReference type="SUPFAM" id="SSF69318">
    <property type="entry name" value="Integrin alpha N-terminal domain"/>
    <property type="match status" value="1"/>
</dbReference>
<evidence type="ECO:0000313" key="5">
    <source>
        <dbReference type="Proteomes" id="UP001303236"/>
    </source>
</evidence>